<dbReference type="GO" id="GO:0048038">
    <property type="term" value="F:quinone binding"/>
    <property type="evidence" value="ECO:0007669"/>
    <property type="project" value="TreeGrafter"/>
</dbReference>
<dbReference type="InterPro" id="IPR014007">
    <property type="entry name" value="23BDH"/>
</dbReference>
<proteinExistence type="inferred from homology"/>
<dbReference type="GO" id="GO:0045150">
    <property type="term" value="P:acetoin catabolic process"/>
    <property type="evidence" value="ECO:0007669"/>
    <property type="project" value="InterPro"/>
</dbReference>
<evidence type="ECO:0000313" key="11">
    <source>
        <dbReference type="Proteomes" id="UP000051859"/>
    </source>
</evidence>
<evidence type="ECO:0000256" key="6">
    <source>
        <dbReference type="ARBA" id="ARBA00047315"/>
    </source>
</evidence>
<evidence type="ECO:0000256" key="5">
    <source>
        <dbReference type="ARBA" id="ARBA00023027"/>
    </source>
</evidence>
<dbReference type="InterPro" id="IPR002347">
    <property type="entry name" value="SDR_fam"/>
</dbReference>
<comment type="catalytic activity">
    <reaction evidence="6">
        <text>(S)-acetoin + NAD(+) = diacetyl + NADH + H(+)</text>
        <dbReference type="Rhea" id="RHEA:27286"/>
        <dbReference type="ChEBI" id="CHEBI:15378"/>
        <dbReference type="ChEBI" id="CHEBI:15687"/>
        <dbReference type="ChEBI" id="CHEBI:16583"/>
        <dbReference type="ChEBI" id="CHEBI:57540"/>
        <dbReference type="ChEBI" id="CHEBI:57945"/>
        <dbReference type="EC" id="1.1.1.304"/>
    </reaction>
</comment>
<evidence type="ECO:0000256" key="1">
    <source>
        <dbReference type="ARBA" id="ARBA00003200"/>
    </source>
</evidence>
<gene>
    <name evidence="10" type="ORF">IV81_GL000768</name>
</gene>
<feature type="binding site" evidence="8">
    <location>
        <position position="33"/>
    </location>
    <ligand>
        <name>NAD(+)</name>
        <dbReference type="ChEBI" id="CHEBI:57540"/>
    </ligand>
</feature>
<feature type="binding site" evidence="8">
    <location>
        <begin position="61"/>
        <end position="62"/>
    </location>
    <ligand>
        <name>NAD(+)</name>
        <dbReference type="ChEBI" id="CHEBI:57540"/>
    </ligand>
</feature>
<evidence type="ECO:0000313" key="10">
    <source>
        <dbReference type="EMBL" id="KRN94979.1"/>
    </source>
</evidence>
<dbReference type="InterPro" id="IPR036291">
    <property type="entry name" value="NAD(P)-bd_dom_sf"/>
</dbReference>
<sequence>MSKVAFITGAAQGIGAGIAERLAKDGFDIAIADLPFQKEKAAEVINKVEENGHKGIFLELDVTNQQAFVDAVDKTVEELGDLNVLVNNAGVAKVDSVVDIKPEDLELSFKINVFGVVYGMQAAAKKFKALGHPGKIINASSIAGLKAFPVWGTYSASKFAVVGFTEAAAAELAPDHITVNAYAPGVVGTTGMWDDIDAKMSKLNGKPLGQNKQDFIDQIPLGRTVLPSDVVNLVAFLSGPDSDYMTGNAIRVDGGMK</sequence>
<keyword evidence="5 8" id="KW-0520">NAD</keyword>
<dbReference type="PRINTS" id="PR00081">
    <property type="entry name" value="GDHRDH"/>
</dbReference>
<dbReference type="PATRIC" id="fig|331679.3.peg.775"/>
<evidence type="ECO:0000256" key="7">
    <source>
        <dbReference type="PIRSR" id="PIRSR614007-1"/>
    </source>
</evidence>
<dbReference type="PANTHER" id="PTHR42760">
    <property type="entry name" value="SHORT-CHAIN DEHYDROGENASES/REDUCTASES FAMILY MEMBER"/>
    <property type="match status" value="1"/>
</dbReference>
<dbReference type="FunFam" id="3.40.50.720:FF:000084">
    <property type="entry name" value="Short-chain dehydrogenase reductase"/>
    <property type="match status" value="1"/>
</dbReference>
<dbReference type="NCBIfam" id="TIGR02415">
    <property type="entry name" value="23BDH"/>
    <property type="match status" value="1"/>
</dbReference>
<dbReference type="GO" id="GO:0008206">
    <property type="term" value="P:bile acid metabolic process"/>
    <property type="evidence" value="ECO:0007669"/>
    <property type="project" value="UniProtKB-ARBA"/>
</dbReference>
<dbReference type="PRINTS" id="PR00080">
    <property type="entry name" value="SDRFAMILY"/>
</dbReference>
<dbReference type="GO" id="GO:0006633">
    <property type="term" value="P:fatty acid biosynthetic process"/>
    <property type="evidence" value="ECO:0007669"/>
    <property type="project" value="TreeGrafter"/>
</dbReference>
<feature type="binding site" evidence="8">
    <location>
        <position position="154"/>
    </location>
    <ligand>
        <name>NAD(+)</name>
        <dbReference type="ChEBI" id="CHEBI:57540"/>
    </ligand>
</feature>
<dbReference type="EC" id="1.1.1.304" evidence="3"/>
<organism evidence="10 11">
    <name type="scientific">Pediococcus stilesii</name>
    <dbReference type="NCBI Taxonomy" id="331679"/>
    <lineage>
        <taxon>Bacteria</taxon>
        <taxon>Bacillati</taxon>
        <taxon>Bacillota</taxon>
        <taxon>Bacilli</taxon>
        <taxon>Lactobacillales</taxon>
        <taxon>Lactobacillaceae</taxon>
        <taxon>Pediococcus</taxon>
    </lineage>
</organism>
<reference evidence="10 11" key="1">
    <citation type="journal article" date="2015" name="Genome Announc.">
        <title>Expanding the biotechnology potential of lactobacilli through comparative genomics of 213 strains and associated genera.</title>
        <authorList>
            <person name="Sun Z."/>
            <person name="Harris H.M."/>
            <person name="McCann A."/>
            <person name="Guo C."/>
            <person name="Argimon S."/>
            <person name="Zhang W."/>
            <person name="Yang X."/>
            <person name="Jeffery I.B."/>
            <person name="Cooney J.C."/>
            <person name="Kagawa T.F."/>
            <person name="Liu W."/>
            <person name="Song Y."/>
            <person name="Salvetti E."/>
            <person name="Wrobel A."/>
            <person name="Rasinkangas P."/>
            <person name="Parkhill J."/>
            <person name="Rea M.C."/>
            <person name="O'Sullivan O."/>
            <person name="Ritari J."/>
            <person name="Douillard F.P."/>
            <person name="Paul Ross R."/>
            <person name="Yang R."/>
            <person name="Briner A.E."/>
            <person name="Felis G.E."/>
            <person name="de Vos W.M."/>
            <person name="Barrangou R."/>
            <person name="Klaenhammer T.R."/>
            <person name="Caufield P.W."/>
            <person name="Cui Y."/>
            <person name="Zhang H."/>
            <person name="O'Toole P.W."/>
        </authorList>
    </citation>
    <scope>NUCLEOTIDE SEQUENCE [LARGE SCALE GENOMIC DNA]</scope>
    <source>
        <strain evidence="10 11">DSM 18001</strain>
    </source>
</reference>
<dbReference type="Pfam" id="PF00106">
    <property type="entry name" value="adh_short"/>
    <property type="match status" value="1"/>
</dbReference>
<comment type="function">
    <text evidence="1">Catalyzes the irreversible reduction of 2,3-butanediol to (S)-acetoin in the presence of NADH.</text>
</comment>
<dbReference type="EMBL" id="JQBX01000002">
    <property type="protein sequence ID" value="KRN94979.1"/>
    <property type="molecule type" value="Genomic_DNA"/>
</dbReference>
<dbReference type="SUPFAM" id="SSF51735">
    <property type="entry name" value="NAD(P)-binding Rossmann-fold domains"/>
    <property type="match status" value="1"/>
</dbReference>
<dbReference type="PANTHER" id="PTHR42760:SF121">
    <property type="entry name" value="3-OXOACYL-(ACYL-CARRIER-PROTEIN) REDUCTASE"/>
    <property type="match status" value="1"/>
</dbReference>
<keyword evidence="11" id="KW-1185">Reference proteome</keyword>
<feature type="binding site" evidence="8">
    <location>
        <position position="88"/>
    </location>
    <ligand>
        <name>NAD(+)</name>
        <dbReference type="ChEBI" id="CHEBI:57540"/>
    </ligand>
</feature>
<protein>
    <recommendedName>
        <fullName evidence="3">diacetyl reductase [(S)-acetoin forming]</fullName>
        <ecNumber evidence="3">1.1.1.304</ecNumber>
    </recommendedName>
</protein>
<dbReference type="Proteomes" id="UP000051859">
    <property type="component" value="Unassembled WGS sequence"/>
</dbReference>
<accession>A0A0R2KZU2</accession>
<comment type="caution">
    <text evidence="10">The sequence shown here is derived from an EMBL/GenBank/DDBJ whole genome shotgun (WGS) entry which is preliminary data.</text>
</comment>
<evidence type="ECO:0000256" key="2">
    <source>
        <dbReference type="ARBA" id="ARBA00006484"/>
    </source>
</evidence>
<evidence type="ECO:0000256" key="9">
    <source>
        <dbReference type="RuleBase" id="RU000363"/>
    </source>
</evidence>
<dbReference type="STRING" id="331679.IV81_GL000768"/>
<feature type="binding site" evidence="8">
    <location>
        <begin position="184"/>
        <end position="189"/>
    </location>
    <ligand>
        <name>NAD(+)</name>
        <dbReference type="ChEBI" id="CHEBI:57540"/>
    </ligand>
</feature>
<keyword evidence="4" id="KW-0560">Oxidoreductase</keyword>
<feature type="active site" description="Proton acceptor" evidence="7">
    <location>
        <position position="154"/>
    </location>
</feature>
<dbReference type="AlphaFoldDB" id="A0A0R2KZU2"/>
<evidence type="ECO:0000256" key="8">
    <source>
        <dbReference type="PIRSR" id="PIRSR614007-2"/>
    </source>
</evidence>
<evidence type="ECO:0000256" key="3">
    <source>
        <dbReference type="ARBA" id="ARBA00012848"/>
    </source>
</evidence>
<comment type="similarity">
    <text evidence="2 9">Belongs to the short-chain dehydrogenases/reductases (SDR) family.</text>
</comment>
<dbReference type="RefSeq" id="WP_057801473.1">
    <property type="nucleotide sequence ID" value="NZ_JQBX01000002.1"/>
</dbReference>
<feature type="binding site" evidence="8">
    <location>
        <position position="158"/>
    </location>
    <ligand>
        <name>NAD(+)</name>
        <dbReference type="ChEBI" id="CHEBI:57540"/>
    </ligand>
</feature>
<dbReference type="GO" id="GO:0052588">
    <property type="term" value="F:diacetyl reductase ((S)-acetoin forming) (NAD+) activity"/>
    <property type="evidence" value="ECO:0007669"/>
    <property type="project" value="UniProtKB-EC"/>
</dbReference>
<evidence type="ECO:0000256" key="4">
    <source>
        <dbReference type="ARBA" id="ARBA00023002"/>
    </source>
</evidence>
<feature type="binding site" evidence="8">
    <location>
        <begin position="12"/>
        <end position="14"/>
    </location>
    <ligand>
        <name>NAD(+)</name>
        <dbReference type="ChEBI" id="CHEBI:57540"/>
    </ligand>
</feature>
<name>A0A0R2KZU2_9LACO</name>
<dbReference type="PROSITE" id="PS00061">
    <property type="entry name" value="ADH_SHORT"/>
    <property type="match status" value="1"/>
</dbReference>
<dbReference type="Gene3D" id="3.40.50.720">
    <property type="entry name" value="NAD(P)-binding Rossmann-like Domain"/>
    <property type="match status" value="1"/>
</dbReference>
<dbReference type="InterPro" id="IPR020904">
    <property type="entry name" value="Sc_DH/Rdtase_CS"/>
</dbReference>